<protein>
    <submittedName>
        <fullName evidence="1">Uncharacterized protein</fullName>
    </submittedName>
</protein>
<name>G3H623_CRIGR</name>
<dbReference type="Proteomes" id="UP000001075">
    <property type="component" value="Unassembled WGS sequence"/>
</dbReference>
<evidence type="ECO:0000313" key="2">
    <source>
        <dbReference type="Proteomes" id="UP000001075"/>
    </source>
</evidence>
<reference evidence="2" key="1">
    <citation type="journal article" date="2011" name="Nat. Biotechnol.">
        <title>The genomic sequence of the Chinese hamster ovary (CHO)-K1 cell line.</title>
        <authorList>
            <person name="Xu X."/>
            <person name="Nagarajan H."/>
            <person name="Lewis N.E."/>
            <person name="Pan S."/>
            <person name="Cai Z."/>
            <person name="Liu X."/>
            <person name="Chen W."/>
            <person name="Xie M."/>
            <person name="Wang W."/>
            <person name="Hammond S."/>
            <person name="Andersen M.R."/>
            <person name="Neff N."/>
            <person name="Passarelli B."/>
            <person name="Koh W."/>
            <person name="Fan H.C."/>
            <person name="Wang J."/>
            <person name="Gui Y."/>
            <person name="Lee K.H."/>
            <person name="Betenbaugh M.J."/>
            <person name="Quake S.R."/>
            <person name="Famili I."/>
            <person name="Palsson B.O."/>
            <person name="Wang J."/>
        </authorList>
    </citation>
    <scope>NUCLEOTIDE SEQUENCE [LARGE SCALE GENOMIC DNA]</scope>
    <source>
        <strain evidence="2">CHO K1 cell line</strain>
    </source>
</reference>
<organism evidence="1 2">
    <name type="scientific">Cricetulus griseus</name>
    <name type="common">Chinese hamster</name>
    <name type="synonym">Cricetulus barabensis griseus</name>
    <dbReference type="NCBI Taxonomy" id="10029"/>
    <lineage>
        <taxon>Eukaryota</taxon>
        <taxon>Metazoa</taxon>
        <taxon>Chordata</taxon>
        <taxon>Craniata</taxon>
        <taxon>Vertebrata</taxon>
        <taxon>Euteleostomi</taxon>
        <taxon>Mammalia</taxon>
        <taxon>Eutheria</taxon>
        <taxon>Euarchontoglires</taxon>
        <taxon>Glires</taxon>
        <taxon>Rodentia</taxon>
        <taxon>Myomorpha</taxon>
        <taxon>Muroidea</taxon>
        <taxon>Cricetidae</taxon>
        <taxon>Cricetinae</taxon>
        <taxon>Cricetulus</taxon>
    </lineage>
</organism>
<gene>
    <name evidence="1" type="ORF">I79_005776</name>
</gene>
<accession>G3H623</accession>
<evidence type="ECO:0000313" key="1">
    <source>
        <dbReference type="EMBL" id="EGV98449.1"/>
    </source>
</evidence>
<dbReference type="EMBL" id="JH000169">
    <property type="protein sequence ID" value="EGV98449.1"/>
    <property type="molecule type" value="Genomic_DNA"/>
</dbReference>
<proteinExistence type="predicted"/>
<dbReference type="AlphaFoldDB" id="G3H623"/>
<sequence>MNLNKAMRSIQWSVRSTGHQKEAWICSMSRTLGQCYYNKQYFHKGMLLYQWHLKK</sequence>
<dbReference type="InParanoid" id="G3H623"/>